<reference evidence="4" key="2">
    <citation type="submission" date="2015-06" db="UniProtKB">
        <authorList>
            <consortium name="EnsemblMetazoa"/>
        </authorList>
    </citation>
    <scope>IDENTIFICATION</scope>
</reference>
<name>T1GXR7_MEGSC</name>
<dbReference type="HOGENOM" id="CLU_1973017_0_0_1"/>
<feature type="signal peptide" evidence="3">
    <location>
        <begin position="1"/>
        <end position="20"/>
    </location>
</feature>
<evidence type="ECO:0000256" key="1">
    <source>
        <dbReference type="SAM" id="MobiDB-lite"/>
    </source>
</evidence>
<feature type="chain" id="PRO_5004577815" evidence="3">
    <location>
        <begin position="21"/>
        <end position="127"/>
    </location>
</feature>
<dbReference type="AlphaFoldDB" id="T1GXR7"/>
<reference evidence="5" key="1">
    <citation type="submission" date="2013-02" db="EMBL/GenBank/DDBJ databases">
        <authorList>
            <person name="Hughes D."/>
        </authorList>
    </citation>
    <scope>NUCLEOTIDE SEQUENCE</scope>
    <source>
        <strain>Durham</strain>
        <strain evidence="5">NC isolate 2 -- Noor lab</strain>
    </source>
</reference>
<keyword evidence="2" id="KW-0472">Membrane</keyword>
<keyword evidence="5" id="KW-1185">Reference proteome</keyword>
<evidence type="ECO:0000313" key="5">
    <source>
        <dbReference type="Proteomes" id="UP000015102"/>
    </source>
</evidence>
<dbReference type="EMBL" id="CAQQ02122580">
    <property type="status" value="NOT_ANNOTATED_CDS"/>
    <property type="molecule type" value="Genomic_DNA"/>
</dbReference>
<sequence>MFKTTLTILIFSAVIQVAICYPRGPYASDDEPSGPSRRSFVGSRNRYISSKNRPTTTTLPPTPKEILDQHGISMFTLILLITLFLLAAIGFYYTVMCYPFLCSNEKNYNFMDVSSTMTAATSRSINS</sequence>
<dbReference type="Proteomes" id="UP000015102">
    <property type="component" value="Unassembled WGS sequence"/>
</dbReference>
<protein>
    <submittedName>
        <fullName evidence="4">Uncharacterized protein</fullName>
    </submittedName>
</protein>
<evidence type="ECO:0000256" key="3">
    <source>
        <dbReference type="SAM" id="SignalP"/>
    </source>
</evidence>
<proteinExistence type="predicted"/>
<evidence type="ECO:0000313" key="4">
    <source>
        <dbReference type="EnsemblMetazoa" id="MESCA008622-PA"/>
    </source>
</evidence>
<feature type="transmembrane region" description="Helical" evidence="2">
    <location>
        <begin position="72"/>
        <end position="101"/>
    </location>
</feature>
<feature type="region of interest" description="Disordered" evidence="1">
    <location>
        <begin position="27"/>
        <end position="62"/>
    </location>
</feature>
<keyword evidence="2" id="KW-0812">Transmembrane</keyword>
<dbReference type="EnsemblMetazoa" id="MESCA008622-RA">
    <property type="protein sequence ID" value="MESCA008622-PA"/>
    <property type="gene ID" value="MESCA008622"/>
</dbReference>
<evidence type="ECO:0000256" key="2">
    <source>
        <dbReference type="SAM" id="Phobius"/>
    </source>
</evidence>
<accession>T1GXR7</accession>
<keyword evidence="2" id="KW-1133">Transmembrane helix</keyword>
<keyword evidence="3" id="KW-0732">Signal</keyword>
<organism evidence="4 5">
    <name type="scientific">Megaselia scalaris</name>
    <name type="common">Humpbacked fly</name>
    <name type="synonym">Phora scalaris</name>
    <dbReference type="NCBI Taxonomy" id="36166"/>
    <lineage>
        <taxon>Eukaryota</taxon>
        <taxon>Metazoa</taxon>
        <taxon>Ecdysozoa</taxon>
        <taxon>Arthropoda</taxon>
        <taxon>Hexapoda</taxon>
        <taxon>Insecta</taxon>
        <taxon>Pterygota</taxon>
        <taxon>Neoptera</taxon>
        <taxon>Endopterygota</taxon>
        <taxon>Diptera</taxon>
        <taxon>Brachycera</taxon>
        <taxon>Muscomorpha</taxon>
        <taxon>Platypezoidea</taxon>
        <taxon>Phoridae</taxon>
        <taxon>Megaseliini</taxon>
        <taxon>Megaselia</taxon>
    </lineage>
</organism>